<reference evidence="2" key="1">
    <citation type="journal article" date="2023" name="Front. Plant Sci.">
        <title>Chromosomal-level genome assembly of Melastoma candidum provides insights into trichome evolution.</title>
        <authorList>
            <person name="Zhong Y."/>
            <person name="Wu W."/>
            <person name="Sun C."/>
            <person name="Zou P."/>
            <person name="Liu Y."/>
            <person name="Dai S."/>
            <person name="Zhou R."/>
        </authorList>
    </citation>
    <scope>NUCLEOTIDE SEQUENCE [LARGE SCALE GENOMIC DNA]</scope>
</reference>
<organism evidence="1 2">
    <name type="scientific">Melastoma candidum</name>
    <dbReference type="NCBI Taxonomy" id="119954"/>
    <lineage>
        <taxon>Eukaryota</taxon>
        <taxon>Viridiplantae</taxon>
        <taxon>Streptophyta</taxon>
        <taxon>Embryophyta</taxon>
        <taxon>Tracheophyta</taxon>
        <taxon>Spermatophyta</taxon>
        <taxon>Magnoliopsida</taxon>
        <taxon>eudicotyledons</taxon>
        <taxon>Gunneridae</taxon>
        <taxon>Pentapetalae</taxon>
        <taxon>rosids</taxon>
        <taxon>malvids</taxon>
        <taxon>Myrtales</taxon>
        <taxon>Melastomataceae</taxon>
        <taxon>Melastomatoideae</taxon>
        <taxon>Melastomateae</taxon>
        <taxon>Melastoma</taxon>
    </lineage>
</organism>
<evidence type="ECO:0000313" key="2">
    <source>
        <dbReference type="Proteomes" id="UP001057402"/>
    </source>
</evidence>
<accession>A0ACB9R2J1</accession>
<gene>
    <name evidence="1" type="ORF">MLD38_010865</name>
</gene>
<protein>
    <submittedName>
        <fullName evidence="1">Uncharacterized protein</fullName>
    </submittedName>
</protein>
<keyword evidence="2" id="KW-1185">Reference proteome</keyword>
<proteinExistence type="predicted"/>
<dbReference type="EMBL" id="CM042883">
    <property type="protein sequence ID" value="KAI4372662.1"/>
    <property type="molecule type" value="Genomic_DNA"/>
</dbReference>
<name>A0ACB9R2J1_9MYRT</name>
<sequence length="320" mass="35123">MRCKKHPGDPSGDPGVCASCLRERLFVLITTQSQAELHDLTLHPPDDDCQRHSLPPIPRPQLLLPCSVSPTVVKRHRKSSSYCDQPVHLPHRPRRPFFGTPQVGPTFSSNPVYEPSDFVPVRKPSRFSLLLGFLPGNRSDRVRGAVLHNPHPTSQPSPSSSIFAFWRKKQSRASSSTAASSASAFRRKRTTVVSNRGMSPAGASDHEEDREVDGYASEDYPNSWRRSPGPFTPMTTARRKTTNTPHPRNLPGFVFCLSPMVRASPSGNRGKKACVGAAEVGLSGEVRVAPAKGRRQSVDAALCKNRSRKLADMGRGAHNR</sequence>
<evidence type="ECO:0000313" key="1">
    <source>
        <dbReference type="EMBL" id="KAI4372662.1"/>
    </source>
</evidence>
<dbReference type="Proteomes" id="UP001057402">
    <property type="component" value="Chromosome 4"/>
</dbReference>
<comment type="caution">
    <text evidence="1">The sequence shown here is derived from an EMBL/GenBank/DDBJ whole genome shotgun (WGS) entry which is preliminary data.</text>
</comment>